<name>A0A7X0HK21_9ACTN</name>
<accession>A0A7X0HK21</accession>
<evidence type="ECO:0000313" key="1">
    <source>
        <dbReference type="EMBL" id="MBB6439104.1"/>
    </source>
</evidence>
<reference evidence="1 2" key="1">
    <citation type="submission" date="2020-08" db="EMBL/GenBank/DDBJ databases">
        <title>Genomic Encyclopedia of Type Strains, Phase IV (KMG-IV): sequencing the most valuable type-strain genomes for metagenomic binning, comparative biology and taxonomic classification.</title>
        <authorList>
            <person name="Goeker M."/>
        </authorList>
    </citation>
    <scope>NUCLEOTIDE SEQUENCE [LARGE SCALE GENOMIC DNA]</scope>
    <source>
        <strain evidence="1 2">DSM 40141</strain>
    </source>
</reference>
<evidence type="ECO:0000313" key="2">
    <source>
        <dbReference type="Proteomes" id="UP000540423"/>
    </source>
</evidence>
<keyword evidence="2" id="KW-1185">Reference proteome</keyword>
<protein>
    <submittedName>
        <fullName evidence="1">Uncharacterized protein</fullName>
    </submittedName>
</protein>
<dbReference type="AlphaFoldDB" id="A0A7X0HK21"/>
<dbReference type="Proteomes" id="UP000540423">
    <property type="component" value="Unassembled WGS sequence"/>
</dbReference>
<gene>
    <name evidence="1" type="ORF">HNQ79_005616</name>
</gene>
<dbReference type="RefSeq" id="WP_185035592.1">
    <property type="nucleotide sequence ID" value="NZ_BNBN01000017.1"/>
</dbReference>
<proteinExistence type="predicted"/>
<dbReference type="EMBL" id="JACHEM010000017">
    <property type="protein sequence ID" value="MBB6439104.1"/>
    <property type="molecule type" value="Genomic_DNA"/>
</dbReference>
<comment type="caution">
    <text evidence="1">The sequence shown here is derived from an EMBL/GenBank/DDBJ whole genome shotgun (WGS) entry which is preliminary data.</text>
</comment>
<organism evidence="1 2">
    <name type="scientific">Streptomyces candidus</name>
    <dbReference type="NCBI Taxonomy" id="67283"/>
    <lineage>
        <taxon>Bacteria</taxon>
        <taxon>Bacillati</taxon>
        <taxon>Actinomycetota</taxon>
        <taxon>Actinomycetes</taxon>
        <taxon>Kitasatosporales</taxon>
        <taxon>Streptomycetaceae</taxon>
        <taxon>Streptomyces</taxon>
    </lineage>
</organism>
<sequence length="159" mass="17287">MADAIALDGFLYEETMPGDVHESTARFRVIVSPTDERTDEMILPCSVADPALAHTVIHDLVPGDKLRVTGCLRLPRTPGEPMQFVVNALTVLQTALQLTDGAYESVLERCGTYLHYIDGDTGQVQVWTEHGSWVGWAEQPDELAALVAAFEHGQAPGGE</sequence>